<dbReference type="InterPro" id="IPR052041">
    <property type="entry name" value="Nucleic_acid_metab_PIN/TRAM"/>
</dbReference>
<feature type="transmembrane region" description="Helical" evidence="1">
    <location>
        <begin position="106"/>
        <end position="127"/>
    </location>
</feature>
<dbReference type="SMART" id="SM00670">
    <property type="entry name" value="PINc"/>
    <property type="match status" value="1"/>
</dbReference>
<feature type="transmembrane region" description="Helical" evidence="1">
    <location>
        <begin position="5"/>
        <end position="24"/>
    </location>
</feature>
<proteinExistence type="predicted"/>
<feature type="transmembrane region" description="Helical" evidence="1">
    <location>
        <begin position="75"/>
        <end position="94"/>
    </location>
</feature>
<dbReference type="InterPro" id="IPR002716">
    <property type="entry name" value="PIN_dom"/>
</dbReference>
<keyword evidence="1" id="KW-0812">Transmembrane</keyword>
<dbReference type="Pfam" id="PF01850">
    <property type="entry name" value="PIN"/>
    <property type="match status" value="1"/>
</dbReference>
<keyword evidence="1" id="KW-1133">Transmembrane helix</keyword>
<evidence type="ECO:0000313" key="4">
    <source>
        <dbReference type="Proteomes" id="UP000229681"/>
    </source>
</evidence>
<organism evidence="3 4">
    <name type="scientific">Candidatus Thermofonsia Clade 1 bacterium</name>
    <dbReference type="NCBI Taxonomy" id="2364210"/>
    <lineage>
        <taxon>Bacteria</taxon>
        <taxon>Bacillati</taxon>
        <taxon>Chloroflexota</taxon>
        <taxon>Candidatus Thermofontia</taxon>
        <taxon>Candidatus Thermofonsia Clade 1</taxon>
    </lineage>
</organism>
<dbReference type="PANTHER" id="PTHR11603:SF147">
    <property type="entry name" value="MEMBRANE PROTEIN"/>
    <property type="match status" value="1"/>
</dbReference>
<dbReference type="PANTHER" id="PTHR11603">
    <property type="entry name" value="AAA FAMILY ATPASE"/>
    <property type="match status" value="1"/>
</dbReference>
<dbReference type="AlphaFoldDB" id="A0A2M8PFG2"/>
<keyword evidence="1" id="KW-0472">Membrane</keyword>
<dbReference type="SUPFAM" id="SSF88723">
    <property type="entry name" value="PIN domain-like"/>
    <property type="match status" value="1"/>
</dbReference>
<accession>A0A2M8PFG2</accession>
<dbReference type="Gene3D" id="3.40.50.1010">
    <property type="entry name" value="5'-nuclease"/>
    <property type="match status" value="1"/>
</dbReference>
<name>A0A2M8PFG2_9CHLR</name>
<protein>
    <submittedName>
        <fullName evidence="3">PIN domain nuclease</fullName>
    </submittedName>
</protein>
<gene>
    <name evidence="3" type="ORF">CUN49_06220</name>
</gene>
<evidence type="ECO:0000259" key="2">
    <source>
        <dbReference type="SMART" id="SM00670"/>
    </source>
</evidence>
<dbReference type="InterPro" id="IPR029060">
    <property type="entry name" value="PIN-like_dom_sf"/>
</dbReference>
<evidence type="ECO:0000256" key="1">
    <source>
        <dbReference type="SAM" id="Phobius"/>
    </source>
</evidence>
<dbReference type="EMBL" id="PGTM01000065">
    <property type="protein sequence ID" value="PJF36292.1"/>
    <property type="molecule type" value="Genomic_DNA"/>
</dbReference>
<dbReference type="Proteomes" id="UP000229681">
    <property type="component" value="Unassembled WGS sequence"/>
</dbReference>
<dbReference type="CDD" id="cd09877">
    <property type="entry name" value="PIN_YacL-like"/>
    <property type="match status" value="1"/>
</dbReference>
<feature type="domain" description="PIN" evidence="2">
    <location>
        <begin position="157"/>
        <end position="264"/>
    </location>
</feature>
<sequence length="356" mass="38906">MTSELIWRLIGMIGLSLIGARLGADLIVPPLTREATTLLFGLVGALSGLILTPYFTTRPARLARVVIMETPAETLITAIIGLLFGLAVAALAAVPLSLLPVPLNQWLPVIMMVVFSYLSVTVFALRAQDIVRMAPRLFRPAENASEHAAPSAYSGGPKILVDSSAIIDGRILDISKTGFIQGELIVPGFVLREIQHIADESNTLRRNRGRRGLEILEELQRESKAPVQVLDLDVENVREVDHKLIALAKQMKALLLTTDYTLKRTANLQGVEVLNINELANAVKAVILPNEVITLQVIAEGREPGQGVGYLDDGTMVVVEDGRRHIDRTVDVVIVRMIQTSAGKMYFARLDDTSRK</sequence>
<comment type="caution">
    <text evidence="3">The sequence shown here is derived from an EMBL/GenBank/DDBJ whole genome shotgun (WGS) entry which is preliminary data.</text>
</comment>
<reference evidence="3 4" key="1">
    <citation type="submission" date="2017-11" db="EMBL/GenBank/DDBJ databases">
        <title>Evolution of Phototrophy in the Chloroflexi Phylum Driven by Horizontal Gene Transfer.</title>
        <authorList>
            <person name="Ward L.M."/>
            <person name="Hemp J."/>
            <person name="Shih P.M."/>
            <person name="Mcglynn S.E."/>
            <person name="Fischer W."/>
        </authorList>
    </citation>
    <scope>NUCLEOTIDE SEQUENCE [LARGE SCALE GENOMIC DNA]</scope>
    <source>
        <strain evidence="3">JP3_13</strain>
    </source>
</reference>
<evidence type="ECO:0000313" key="3">
    <source>
        <dbReference type="EMBL" id="PJF36292.1"/>
    </source>
</evidence>
<feature type="transmembrane region" description="Helical" evidence="1">
    <location>
        <begin position="36"/>
        <end position="55"/>
    </location>
</feature>